<organism evidence="1 2">
    <name type="scientific">Portunus trituberculatus</name>
    <name type="common">Swimming crab</name>
    <name type="synonym">Neptunus trituberculatus</name>
    <dbReference type="NCBI Taxonomy" id="210409"/>
    <lineage>
        <taxon>Eukaryota</taxon>
        <taxon>Metazoa</taxon>
        <taxon>Ecdysozoa</taxon>
        <taxon>Arthropoda</taxon>
        <taxon>Crustacea</taxon>
        <taxon>Multicrustacea</taxon>
        <taxon>Malacostraca</taxon>
        <taxon>Eumalacostraca</taxon>
        <taxon>Eucarida</taxon>
        <taxon>Decapoda</taxon>
        <taxon>Pleocyemata</taxon>
        <taxon>Brachyura</taxon>
        <taxon>Eubrachyura</taxon>
        <taxon>Portunoidea</taxon>
        <taxon>Portunidae</taxon>
        <taxon>Portuninae</taxon>
        <taxon>Portunus</taxon>
    </lineage>
</organism>
<protein>
    <submittedName>
        <fullName evidence="1">Uncharacterized protein</fullName>
    </submittedName>
</protein>
<comment type="caution">
    <text evidence="1">The sequence shown here is derived from an EMBL/GenBank/DDBJ whole genome shotgun (WGS) entry which is preliminary data.</text>
</comment>
<accession>A0A5B7F5G6</accession>
<gene>
    <name evidence="1" type="ORF">E2C01_035345</name>
</gene>
<dbReference type="AlphaFoldDB" id="A0A5B7F5G6"/>
<sequence length="78" mass="8834">MKVNQPECVLYGVSRKDRREWLTMRYNINIFGEQCCQTSSGERRHQAIMPAGVAMVTQCSGDAVLRCDKNVAILVKND</sequence>
<keyword evidence="2" id="KW-1185">Reference proteome</keyword>
<dbReference type="EMBL" id="VSRR010005170">
    <property type="protein sequence ID" value="MPC41742.1"/>
    <property type="molecule type" value="Genomic_DNA"/>
</dbReference>
<name>A0A5B7F5G6_PORTR</name>
<reference evidence="1 2" key="1">
    <citation type="submission" date="2019-05" db="EMBL/GenBank/DDBJ databases">
        <title>Another draft genome of Portunus trituberculatus and its Hox gene families provides insights of decapod evolution.</title>
        <authorList>
            <person name="Jeong J.-H."/>
            <person name="Song I."/>
            <person name="Kim S."/>
            <person name="Choi T."/>
            <person name="Kim D."/>
            <person name="Ryu S."/>
            <person name="Kim W."/>
        </authorList>
    </citation>
    <scope>NUCLEOTIDE SEQUENCE [LARGE SCALE GENOMIC DNA]</scope>
    <source>
        <tissue evidence="1">Muscle</tissue>
    </source>
</reference>
<proteinExistence type="predicted"/>
<evidence type="ECO:0000313" key="1">
    <source>
        <dbReference type="EMBL" id="MPC41742.1"/>
    </source>
</evidence>
<dbReference type="Proteomes" id="UP000324222">
    <property type="component" value="Unassembled WGS sequence"/>
</dbReference>
<evidence type="ECO:0000313" key="2">
    <source>
        <dbReference type="Proteomes" id="UP000324222"/>
    </source>
</evidence>